<dbReference type="STRING" id="1798.AWC30_02340"/>
<keyword evidence="4" id="KW-1185">Reference proteome</keyword>
<dbReference type="RefSeq" id="WP_085107583.1">
    <property type="nucleotide sequence ID" value="NZ_JACKSN010000185.1"/>
</dbReference>
<dbReference type="EMBL" id="LQPZ01000006">
    <property type="protein sequence ID" value="ORX08488.1"/>
    <property type="molecule type" value="Genomic_DNA"/>
</dbReference>
<reference evidence="3 4" key="1">
    <citation type="submission" date="2016-01" db="EMBL/GenBank/DDBJ databases">
        <title>The new phylogeny of the genus Mycobacterium.</title>
        <authorList>
            <person name="Tarcisio F."/>
            <person name="Conor M."/>
            <person name="Antonella G."/>
            <person name="Elisabetta G."/>
            <person name="Giulia F.S."/>
            <person name="Sara T."/>
            <person name="Anna F."/>
            <person name="Clotilde B."/>
            <person name="Roberto B."/>
            <person name="Veronica D.S."/>
            <person name="Fabio R."/>
            <person name="Monica P."/>
            <person name="Olivier J."/>
            <person name="Enrico T."/>
            <person name="Nicola S."/>
        </authorList>
    </citation>
    <scope>NUCLEOTIDE SEQUENCE [LARGE SCALE GENOMIC DNA]</scope>
    <source>
        <strain evidence="3 4">DSM 44153</strain>
    </source>
</reference>
<evidence type="ECO:0000313" key="3">
    <source>
        <dbReference type="EMBL" id="ORX08488.1"/>
    </source>
</evidence>
<evidence type="ECO:0008006" key="5">
    <source>
        <dbReference type="Google" id="ProtNLM"/>
    </source>
</evidence>
<feature type="chain" id="PRO_5012168353" description="Lipoprotein" evidence="2">
    <location>
        <begin position="23"/>
        <end position="212"/>
    </location>
</feature>
<dbReference type="AlphaFoldDB" id="A0A1X2ERR8"/>
<keyword evidence="2" id="KW-0732">Signal</keyword>
<feature type="region of interest" description="Disordered" evidence="1">
    <location>
        <begin position="186"/>
        <end position="212"/>
    </location>
</feature>
<organism evidence="3 4">
    <name type="scientific">Mycolicibacillus trivialis</name>
    <dbReference type="NCBI Taxonomy" id="1798"/>
    <lineage>
        <taxon>Bacteria</taxon>
        <taxon>Bacillati</taxon>
        <taxon>Actinomycetota</taxon>
        <taxon>Actinomycetes</taxon>
        <taxon>Mycobacteriales</taxon>
        <taxon>Mycobacteriaceae</taxon>
        <taxon>Mycolicibacillus</taxon>
    </lineage>
</organism>
<sequence length="212" mass="22367">MGTRTAAALGALIGLITGCQTAATGTGTGTEVIHVVPVDGDGHPADGYRVTTEGGVVDDCTTPSPSAVADDIYLCFPYAAGAYQCWPSPPESMLCLYDPTERQLRRVTYTGDLPEVHPIDTPEPLALRLDDGTLCFLRHGGAWGVRTDGYEAAYGCSGEDTVLRRMEPDAPPAVDRSESEWTVQVGPVGRDADPGPPQTRTVATAWFAGDPD</sequence>
<dbReference type="Proteomes" id="UP000193090">
    <property type="component" value="Unassembled WGS sequence"/>
</dbReference>
<proteinExistence type="predicted"/>
<comment type="caution">
    <text evidence="3">The sequence shown here is derived from an EMBL/GenBank/DDBJ whole genome shotgun (WGS) entry which is preliminary data.</text>
</comment>
<gene>
    <name evidence="3" type="ORF">AWC30_02340</name>
</gene>
<accession>A0A1X2ERR8</accession>
<evidence type="ECO:0000256" key="2">
    <source>
        <dbReference type="SAM" id="SignalP"/>
    </source>
</evidence>
<evidence type="ECO:0000313" key="4">
    <source>
        <dbReference type="Proteomes" id="UP000193090"/>
    </source>
</evidence>
<name>A0A1X2ERR8_9MYCO</name>
<evidence type="ECO:0000256" key="1">
    <source>
        <dbReference type="SAM" id="MobiDB-lite"/>
    </source>
</evidence>
<feature type="signal peptide" evidence="2">
    <location>
        <begin position="1"/>
        <end position="22"/>
    </location>
</feature>
<dbReference type="PROSITE" id="PS51257">
    <property type="entry name" value="PROKAR_LIPOPROTEIN"/>
    <property type="match status" value="1"/>
</dbReference>
<dbReference type="OrthoDB" id="5116562at2"/>
<protein>
    <recommendedName>
        <fullName evidence="5">Lipoprotein</fullName>
    </recommendedName>
</protein>